<dbReference type="AlphaFoldDB" id="A0A2T6B255"/>
<dbReference type="Proteomes" id="UP000244069">
    <property type="component" value="Unassembled WGS sequence"/>
</dbReference>
<proteinExistence type="predicted"/>
<dbReference type="Pfam" id="PF10658">
    <property type="entry name" value="DUF2484"/>
    <property type="match status" value="1"/>
</dbReference>
<accession>A0A2T6B255</accession>
<feature type="transmembrane region" description="Helical" evidence="1">
    <location>
        <begin position="29"/>
        <end position="47"/>
    </location>
</feature>
<evidence type="ECO:0000313" key="3">
    <source>
        <dbReference type="Proteomes" id="UP000244069"/>
    </source>
</evidence>
<dbReference type="EMBL" id="QBKN01000005">
    <property type="protein sequence ID" value="PTX50156.1"/>
    <property type="molecule type" value="Genomic_DNA"/>
</dbReference>
<gene>
    <name evidence="2" type="ORF">C8N44_10514</name>
</gene>
<evidence type="ECO:0000256" key="1">
    <source>
        <dbReference type="SAM" id="Phobius"/>
    </source>
</evidence>
<keyword evidence="1" id="KW-0472">Membrane</keyword>
<reference evidence="2 3" key="1">
    <citation type="submission" date="2018-04" db="EMBL/GenBank/DDBJ databases">
        <title>Genomic Encyclopedia of Archaeal and Bacterial Type Strains, Phase II (KMG-II): from individual species to whole genera.</title>
        <authorList>
            <person name="Goeker M."/>
        </authorList>
    </citation>
    <scope>NUCLEOTIDE SEQUENCE [LARGE SCALE GENOMIC DNA]</scope>
    <source>
        <strain evidence="2 3">DSM 29329</strain>
    </source>
</reference>
<feature type="transmembrane region" description="Helical" evidence="1">
    <location>
        <begin position="52"/>
        <end position="69"/>
    </location>
</feature>
<evidence type="ECO:0000313" key="2">
    <source>
        <dbReference type="EMBL" id="PTX50156.1"/>
    </source>
</evidence>
<organism evidence="2 3">
    <name type="scientific">Allosediminivita pacifica</name>
    <dbReference type="NCBI Taxonomy" id="1267769"/>
    <lineage>
        <taxon>Bacteria</taxon>
        <taxon>Pseudomonadati</taxon>
        <taxon>Pseudomonadota</taxon>
        <taxon>Alphaproteobacteria</taxon>
        <taxon>Rhodobacterales</taxon>
        <taxon>Paracoccaceae</taxon>
        <taxon>Allosediminivita</taxon>
    </lineage>
</organism>
<dbReference type="InterPro" id="IPR018919">
    <property type="entry name" value="DUF2484"/>
</dbReference>
<dbReference type="RefSeq" id="WP_107975083.1">
    <property type="nucleotide sequence ID" value="NZ_BMEZ01000005.1"/>
</dbReference>
<keyword evidence="3" id="KW-1185">Reference proteome</keyword>
<sequence>MTISLTMACIWAFLANILAALPSKDGHWTCAYVLIALGIPLVGFVTYENGPWVGLVVLVAGMSVMRWPVRYVWRWTTERMVAGRVDG</sequence>
<name>A0A2T6B255_9RHOB</name>
<keyword evidence="1" id="KW-1133">Transmembrane helix</keyword>
<protein>
    <submittedName>
        <fullName evidence="2">Uncharacterized protein DUF2484</fullName>
    </submittedName>
</protein>
<comment type="caution">
    <text evidence="2">The sequence shown here is derived from an EMBL/GenBank/DDBJ whole genome shotgun (WGS) entry which is preliminary data.</text>
</comment>
<dbReference type="OrthoDB" id="7862849at2"/>
<keyword evidence="1" id="KW-0812">Transmembrane</keyword>